<dbReference type="EMBL" id="VSWC01000196">
    <property type="protein sequence ID" value="KAA1066524.1"/>
    <property type="molecule type" value="Genomic_DNA"/>
</dbReference>
<feature type="region of interest" description="Disordered" evidence="1">
    <location>
        <begin position="182"/>
        <end position="265"/>
    </location>
</feature>
<feature type="compositionally biased region" description="Basic and acidic residues" evidence="1">
    <location>
        <begin position="192"/>
        <end position="222"/>
    </location>
</feature>
<sequence length="265" mass="29621">MDSERAWKVATNTVGFSYNLNKVPELSDQKDKFGRCSTKINQPMSDSSCGNLNKQAAICLGKQQEGSKTRNLASVGITGTGDIDPKEVPQLCAVWCAEAACPFSTLVDASHKVILHLAVLKHLPTRKAVSKNIHLLYSAIQDSYRTILKEHQGALYLSVDTWQSPNGFDLYAGVIEANYNSFPVSEDEEHEEDNKYKESSEDKEDSKDKEDCKDKQDNKGDNEYEVDNNLNQAADLESDSNNKDEPRKKTLKVPTHPPEYMPFSL</sequence>
<reference evidence="2 3" key="1">
    <citation type="submission" date="2019-05" db="EMBL/GenBank/DDBJ databases">
        <title>Emergence of the Ug99 lineage of the wheat stem rust pathogen through somatic hybridization.</title>
        <authorList>
            <person name="Li F."/>
            <person name="Upadhyaya N.M."/>
            <person name="Sperschneider J."/>
            <person name="Matny O."/>
            <person name="Nguyen-Phuc H."/>
            <person name="Mago R."/>
            <person name="Raley C."/>
            <person name="Miller M.E."/>
            <person name="Silverstein K.A.T."/>
            <person name="Henningsen E."/>
            <person name="Hirsch C.D."/>
            <person name="Visser B."/>
            <person name="Pretorius Z.A."/>
            <person name="Steffenson B.J."/>
            <person name="Schwessinger B."/>
            <person name="Dodds P.N."/>
            <person name="Figueroa M."/>
        </authorList>
    </citation>
    <scope>NUCLEOTIDE SEQUENCE [LARGE SCALE GENOMIC DNA]</scope>
    <source>
        <strain evidence="2">21-0</strain>
    </source>
</reference>
<organism evidence="2 3">
    <name type="scientific">Puccinia graminis f. sp. tritici</name>
    <dbReference type="NCBI Taxonomy" id="56615"/>
    <lineage>
        <taxon>Eukaryota</taxon>
        <taxon>Fungi</taxon>
        <taxon>Dikarya</taxon>
        <taxon>Basidiomycota</taxon>
        <taxon>Pucciniomycotina</taxon>
        <taxon>Pucciniomycetes</taxon>
        <taxon>Pucciniales</taxon>
        <taxon>Pucciniaceae</taxon>
        <taxon>Puccinia</taxon>
    </lineage>
</organism>
<gene>
    <name evidence="2" type="ORF">PGT21_032727</name>
</gene>
<keyword evidence="3" id="KW-1185">Reference proteome</keyword>
<name>A0A5B0LSI7_PUCGR</name>
<evidence type="ECO:0000313" key="2">
    <source>
        <dbReference type="EMBL" id="KAA1066524.1"/>
    </source>
</evidence>
<evidence type="ECO:0000313" key="3">
    <source>
        <dbReference type="Proteomes" id="UP000324748"/>
    </source>
</evidence>
<dbReference type="Proteomes" id="UP000324748">
    <property type="component" value="Unassembled WGS sequence"/>
</dbReference>
<evidence type="ECO:0000256" key="1">
    <source>
        <dbReference type="SAM" id="MobiDB-lite"/>
    </source>
</evidence>
<proteinExistence type="predicted"/>
<dbReference type="AlphaFoldDB" id="A0A5B0LSI7"/>
<dbReference type="OrthoDB" id="2503796at2759"/>
<accession>A0A5B0LSI7</accession>
<comment type="caution">
    <text evidence="2">The sequence shown here is derived from an EMBL/GenBank/DDBJ whole genome shotgun (WGS) entry which is preliminary data.</text>
</comment>
<protein>
    <submittedName>
        <fullName evidence="2">Uncharacterized protein</fullName>
    </submittedName>
</protein>
<feature type="compositionally biased region" description="Pro residues" evidence="1">
    <location>
        <begin position="255"/>
        <end position="265"/>
    </location>
</feature>